<dbReference type="InterPro" id="IPR036390">
    <property type="entry name" value="WH_DNA-bd_sf"/>
</dbReference>
<evidence type="ECO:0000313" key="6">
    <source>
        <dbReference type="Proteomes" id="UP000191135"/>
    </source>
</evidence>
<dbReference type="InterPro" id="IPR001845">
    <property type="entry name" value="HTH_ArsR_DNA-bd_dom"/>
</dbReference>
<accession>A0A1U9YYT3</accession>
<evidence type="ECO:0000259" key="4">
    <source>
        <dbReference type="PROSITE" id="PS50987"/>
    </source>
</evidence>
<dbReference type="EMBL" id="CP020330">
    <property type="protein sequence ID" value="AQZ50599.1"/>
    <property type="molecule type" value="Genomic_DNA"/>
</dbReference>
<dbReference type="GO" id="GO:0003700">
    <property type="term" value="F:DNA-binding transcription factor activity"/>
    <property type="evidence" value="ECO:0007669"/>
    <property type="project" value="InterPro"/>
</dbReference>
<dbReference type="PRINTS" id="PR00778">
    <property type="entry name" value="HTHARSR"/>
</dbReference>
<evidence type="ECO:0000256" key="2">
    <source>
        <dbReference type="ARBA" id="ARBA00023125"/>
    </source>
</evidence>
<dbReference type="PROSITE" id="PS50987">
    <property type="entry name" value="HTH_ARSR_2"/>
    <property type="match status" value="1"/>
</dbReference>
<keyword evidence="1" id="KW-0805">Transcription regulation</keyword>
<evidence type="ECO:0000313" key="5">
    <source>
        <dbReference type="EMBL" id="AQZ50599.1"/>
    </source>
</evidence>
<dbReference type="GO" id="GO:0003677">
    <property type="term" value="F:DNA binding"/>
    <property type="evidence" value="ECO:0007669"/>
    <property type="project" value="UniProtKB-KW"/>
</dbReference>
<evidence type="ECO:0000256" key="1">
    <source>
        <dbReference type="ARBA" id="ARBA00023015"/>
    </source>
</evidence>
<dbReference type="NCBIfam" id="NF033788">
    <property type="entry name" value="HTH_metalloreg"/>
    <property type="match status" value="1"/>
</dbReference>
<protein>
    <submittedName>
        <fullName evidence="5">HTH-type transcriptional regulator</fullName>
    </submittedName>
</protein>
<dbReference type="PANTHER" id="PTHR33154">
    <property type="entry name" value="TRANSCRIPTIONAL REGULATOR, ARSR FAMILY"/>
    <property type="match status" value="1"/>
</dbReference>
<keyword evidence="3" id="KW-0804">Transcription</keyword>
<dbReference type="InterPro" id="IPR051081">
    <property type="entry name" value="HTH_MetalResp_TranReg"/>
</dbReference>
<keyword evidence="6" id="KW-1185">Reference proteome</keyword>
<dbReference type="InterPro" id="IPR011991">
    <property type="entry name" value="ArsR-like_HTH"/>
</dbReference>
<dbReference type="Proteomes" id="UP000191135">
    <property type="component" value="Chromosome"/>
</dbReference>
<name>A0A1U9YYT3_9HYPH</name>
<dbReference type="KEGG" id="mmed:Mame_01230"/>
<keyword evidence="2" id="KW-0238">DNA-binding</keyword>
<dbReference type="CDD" id="cd00090">
    <property type="entry name" value="HTH_ARSR"/>
    <property type="match status" value="1"/>
</dbReference>
<dbReference type="eggNOG" id="COG0640">
    <property type="taxonomic scope" value="Bacteria"/>
</dbReference>
<dbReference type="AlphaFoldDB" id="A0A1U9YYT3"/>
<organism evidence="5 6">
    <name type="scientific">Martelella mediterranea DSM 17316</name>
    <dbReference type="NCBI Taxonomy" id="1122214"/>
    <lineage>
        <taxon>Bacteria</taxon>
        <taxon>Pseudomonadati</taxon>
        <taxon>Pseudomonadota</taxon>
        <taxon>Alphaproteobacteria</taxon>
        <taxon>Hyphomicrobiales</taxon>
        <taxon>Aurantimonadaceae</taxon>
        <taxon>Martelella</taxon>
    </lineage>
</organism>
<dbReference type="SMART" id="SM00418">
    <property type="entry name" value="HTH_ARSR"/>
    <property type="match status" value="1"/>
</dbReference>
<dbReference type="STRING" id="1122214.Mame_01230"/>
<dbReference type="OrthoDB" id="9790747at2"/>
<dbReference type="InterPro" id="IPR036388">
    <property type="entry name" value="WH-like_DNA-bd_sf"/>
</dbReference>
<gene>
    <name evidence="5" type="ORF">Mame_01230</name>
</gene>
<dbReference type="Gene3D" id="1.10.10.10">
    <property type="entry name" value="Winged helix-like DNA-binding domain superfamily/Winged helix DNA-binding domain"/>
    <property type="match status" value="1"/>
</dbReference>
<feature type="domain" description="HTH arsR-type" evidence="4">
    <location>
        <begin position="1"/>
        <end position="84"/>
    </location>
</feature>
<evidence type="ECO:0000256" key="3">
    <source>
        <dbReference type="ARBA" id="ARBA00023163"/>
    </source>
</evidence>
<sequence length="84" mass="9531">MSRFDPFVAIADPNRRHLLMALRREPKTVTELSEGLPISRPAVSQHLKALLDSDLVRVTPVGTKRFYAINPEGFASLNAWIRQF</sequence>
<proteinExistence type="predicted"/>
<dbReference type="SUPFAM" id="SSF46785">
    <property type="entry name" value="Winged helix' DNA-binding domain"/>
    <property type="match status" value="1"/>
</dbReference>
<dbReference type="RefSeq" id="WP_018065161.1">
    <property type="nucleotide sequence ID" value="NZ_AQWH01000011.1"/>
</dbReference>
<dbReference type="Pfam" id="PF01022">
    <property type="entry name" value="HTH_5"/>
    <property type="match status" value="1"/>
</dbReference>
<reference evidence="5 6" key="1">
    <citation type="submission" date="2017-03" db="EMBL/GenBank/DDBJ databases">
        <title>Foreign affairs: Plasmid Transfer between Roseobacters and Rhizobia.</title>
        <authorList>
            <person name="Bartling P."/>
            <person name="Bunk B."/>
            <person name="Overmann J."/>
            <person name="Brinkmann H."/>
            <person name="Petersen J."/>
        </authorList>
    </citation>
    <scope>NUCLEOTIDE SEQUENCE [LARGE SCALE GENOMIC DNA]</scope>
    <source>
        <strain evidence="5 6">MACL11</strain>
    </source>
</reference>
<dbReference type="PANTHER" id="PTHR33154:SF33">
    <property type="entry name" value="TRANSCRIPTIONAL REPRESSOR SDPR"/>
    <property type="match status" value="1"/>
</dbReference>